<organism evidence="2 3">
    <name type="scientific">Hypsibius exemplaris</name>
    <name type="common">Freshwater tardigrade</name>
    <dbReference type="NCBI Taxonomy" id="2072580"/>
    <lineage>
        <taxon>Eukaryota</taxon>
        <taxon>Metazoa</taxon>
        <taxon>Ecdysozoa</taxon>
        <taxon>Tardigrada</taxon>
        <taxon>Eutardigrada</taxon>
        <taxon>Parachela</taxon>
        <taxon>Hypsibioidea</taxon>
        <taxon>Hypsibiidae</taxon>
        <taxon>Hypsibius</taxon>
    </lineage>
</organism>
<proteinExistence type="predicted"/>
<feature type="region of interest" description="Disordered" evidence="1">
    <location>
        <begin position="1"/>
        <end position="75"/>
    </location>
</feature>
<dbReference type="Proteomes" id="UP000192578">
    <property type="component" value="Unassembled WGS sequence"/>
</dbReference>
<reference evidence="3" key="1">
    <citation type="submission" date="2017-01" db="EMBL/GenBank/DDBJ databases">
        <title>Comparative genomics of anhydrobiosis in the tardigrade Hypsibius dujardini.</title>
        <authorList>
            <person name="Yoshida Y."/>
            <person name="Koutsovoulos G."/>
            <person name="Laetsch D."/>
            <person name="Stevens L."/>
            <person name="Kumar S."/>
            <person name="Horikawa D."/>
            <person name="Ishino K."/>
            <person name="Komine S."/>
            <person name="Tomita M."/>
            <person name="Blaxter M."/>
            <person name="Arakawa K."/>
        </authorList>
    </citation>
    <scope>NUCLEOTIDE SEQUENCE [LARGE SCALE GENOMIC DNA]</scope>
    <source>
        <strain evidence="3">Z151</strain>
    </source>
</reference>
<evidence type="ECO:0000256" key="1">
    <source>
        <dbReference type="SAM" id="MobiDB-lite"/>
    </source>
</evidence>
<evidence type="ECO:0000313" key="3">
    <source>
        <dbReference type="Proteomes" id="UP000192578"/>
    </source>
</evidence>
<evidence type="ECO:0000313" key="2">
    <source>
        <dbReference type="EMBL" id="OQV15784.1"/>
    </source>
</evidence>
<feature type="compositionally biased region" description="Acidic residues" evidence="1">
    <location>
        <begin position="46"/>
        <end position="68"/>
    </location>
</feature>
<keyword evidence="3" id="KW-1185">Reference proteome</keyword>
<feature type="compositionally biased region" description="Low complexity" evidence="1">
    <location>
        <begin position="30"/>
        <end position="45"/>
    </location>
</feature>
<accession>A0A1W0WKQ3</accession>
<dbReference type="EMBL" id="MTYJ01000082">
    <property type="protein sequence ID" value="OQV15784.1"/>
    <property type="molecule type" value="Genomic_DNA"/>
</dbReference>
<dbReference type="AlphaFoldDB" id="A0A1W0WKQ3"/>
<feature type="compositionally biased region" description="Low complexity" evidence="1">
    <location>
        <begin position="10"/>
        <end position="21"/>
    </location>
</feature>
<protein>
    <submittedName>
        <fullName evidence="2">Uncharacterized protein</fullName>
    </submittedName>
</protein>
<name>A0A1W0WKQ3_HYPEX</name>
<sequence>MLLYVPHGTPENPIIIDNDSIPIPPPMPTLAPHSPASPPASNQAPLEDDQMDDSNNEDDEDDEDEEDNDSMRSEEELEVAAIHSHRIWMAEYEFLMEFTNGKEPVLGGTQQFFRPSRDGGLTPEWIASLNLAGYEEDIMEYLQHHPDISLYVRRIAGMRYIRRGWSFLVDFRMLQCPMWIGEENIPHLATHFQ</sequence>
<gene>
    <name evidence="2" type="ORF">BV898_10037</name>
</gene>
<comment type="caution">
    <text evidence="2">The sequence shown here is derived from an EMBL/GenBank/DDBJ whole genome shotgun (WGS) entry which is preliminary data.</text>
</comment>